<name>A0AAE5VRL3_9HYPH</name>
<accession>A0AAE5VRL3</accession>
<protein>
    <submittedName>
        <fullName evidence="1">Uncharacterized protein</fullName>
    </submittedName>
</protein>
<sequence>MHIPEHLPEWVKAGAKFKLHGRLYHVHGVVAGVAVLKEWWRTKKRWNYTAEEAVHFWVAEEYITNIWRMRHERD</sequence>
<evidence type="ECO:0000313" key="1">
    <source>
        <dbReference type="EMBL" id="POO54422.1"/>
    </source>
</evidence>
<evidence type="ECO:0000313" key="2">
    <source>
        <dbReference type="Proteomes" id="UP000237447"/>
    </source>
</evidence>
<dbReference type="EMBL" id="NXEJ01000001">
    <property type="protein sequence ID" value="POO54422.1"/>
    <property type="molecule type" value="Genomic_DNA"/>
</dbReference>
<proteinExistence type="predicted"/>
<reference evidence="1 2" key="1">
    <citation type="journal article" date="2018" name="Syst. Appl. Microbiol.">
        <title>Agrobacterium rosae sp. nov., isolated from galls on different agricultural crops.</title>
        <authorList>
            <person name="Kuzmanovic N."/>
            <person name="Pulawska J."/>
            <person name="Smalla K."/>
            <person name="Nesme X."/>
        </authorList>
    </citation>
    <scope>NUCLEOTIDE SEQUENCE [LARGE SCALE GENOMIC DNA]</scope>
    <source>
        <strain evidence="1 2">NCPPB 1650</strain>
    </source>
</reference>
<organism evidence="1 2">
    <name type="scientific">Agrobacterium rosae</name>
    <dbReference type="NCBI Taxonomy" id="1972867"/>
    <lineage>
        <taxon>Bacteria</taxon>
        <taxon>Pseudomonadati</taxon>
        <taxon>Pseudomonadota</taxon>
        <taxon>Alphaproteobacteria</taxon>
        <taxon>Hyphomicrobiales</taxon>
        <taxon>Rhizobiaceae</taxon>
        <taxon>Rhizobium/Agrobacterium group</taxon>
        <taxon>Agrobacterium</taxon>
    </lineage>
</organism>
<comment type="caution">
    <text evidence="1">The sequence shown here is derived from an EMBL/GenBank/DDBJ whole genome shotgun (WGS) entry which is preliminary data.</text>
</comment>
<dbReference type="AlphaFoldDB" id="A0AAE5VRL3"/>
<dbReference type="Proteomes" id="UP000237447">
    <property type="component" value="Unassembled WGS sequence"/>
</dbReference>
<gene>
    <name evidence="1" type="ORF">CPJ18_02720</name>
</gene>